<proteinExistence type="predicted"/>
<comment type="caution">
    <text evidence="2">The sequence shown here is derived from an EMBL/GenBank/DDBJ whole genome shotgun (WGS) entry which is preliminary data.</text>
</comment>
<gene>
    <name evidence="2" type="ORF">ACFFJ8_01205</name>
</gene>
<evidence type="ECO:0008006" key="4">
    <source>
        <dbReference type="Google" id="ProtNLM"/>
    </source>
</evidence>
<dbReference type="InterPro" id="IPR012334">
    <property type="entry name" value="Pectin_lyas_fold"/>
</dbReference>
<name>A0ABV6J596_9BACL</name>
<dbReference type="Proteomes" id="UP001589818">
    <property type="component" value="Unassembled WGS sequence"/>
</dbReference>
<evidence type="ECO:0000313" key="2">
    <source>
        <dbReference type="EMBL" id="MFC0389983.1"/>
    </source>
</evidence>
<dbReference type="EMBL" id="JBHLVF010000005">
    <property type="protein sequence ID" value="MFC0389983.1"/>
    <property type="molecule type" value="Genomic_DNA"/>
</dbReference>
<dbReference type="SMART" id="SM00710">
    <property type="entry name" value="PbH1"/>
    <property type="match status" value="4"/>
</dbReference>
<dbReference type="RefSeq" id="WP_204822167.1">
    <property type="nucleotide sequence ID" value="NZ_JANHOF010000005.1"/>
</dbReference>
<keyword evidence="3" id="KW-1185">Reference proteome</keyword>
<dbReference type="SUPFAM" id="SSF51126">
    <property type="entry name" value="Pectin lyase-like"/>
    <property type="match status" value="1"/>
</dbReference>
<dbReference type="InterPro" id="IPR006626">
    <property type="entry name" value="PbH1"/>
</dbReference>
<evidence type="ECO:0000313" key="3">
    <source>
        <dbReference type="Proteomes" id="UP001589818"/>
    </source>
</evidence>
<protein>
    <recommendedName>
        <fullName evidence="4">Right handed beta helix domain-containing protein</fullName>
    </recommendedName>
</protein>
<reference evidence="2 3" key="1">
    <citation type="submission" date="2024-09" db="EMBL/GenBank/DDBJ databases">
        <authorList>
            <person name="Sun Q."/>
            <person name="Mori K."/>
        </authorList>
    </citation>
    <scope>NUCLEOTIDE SEQUENCE [LARGE SCALE GENOMIC DNA]</scope>
    <source>
        <strain evidence="2 3">CCM 4839</strain>
    </source>
</reference>
<evidence type="ECO:0000256" key="1">
    <source>
        <dbReference type="SAM" id="MobiDB-lite"/>
    </source>
</evidence>
<accession>A0ABV6J596</accession>
<feature type="region of interest" description="Disordered" evidence="1">
    <location>
        <begin position="1"/>
        <end position="25"/>
    </location>
</feature>
<sequence>MADKETNGADYPEQKESSGTQQKPGMLMSRRKLLASLGAAGVVLASEGLLFGRKLGVTYGQEATVSGTVSGGADSPLKNLGLCITTTVDQLRITSAPDPKYAFYVTDAGREGFFLYDAADTTTVDNNGTVLVSTTGRRFKRVYGDTLLASWFGTKGDGVTVDTQPLQSALNAAAGRKLIIPKHRNGYYLTGQLYVPGDTVIEFAPGTVVQAIDTLSRQSPFERLIRILNVRNVHIIGNGATLQMNKAVYTTGEQAHIFDISGSENVVIERVNANDSGGDGFYVGAYQATQLYCKNIVLRNCTANNNRRQGLSIISVDGFLAENCGFNFSYGTSPKSGVDIEPNSVLDLLKRIRFAGCSAEGNVGRGFLISLQKLSAVSERVDITFENCRTKGNSFGSSYNSGGDGAKAVKGEIRVIDCVAENEQYAGYSVLSNSQDSVKTTFIRCRAVNCNTVNQPDDPYGFGSSFIVTTVPQQARAVIGNVEYYDCESIDERNPPLILRGFTTKKNANELIRGVKYVNCSARGGTQNLYYIEPTAEEVVIANLTQQVTPIVSSGLVGLNEIGCKITNTSASGDITLSLLAAKKGYAFTFFVDTAYALTIATQAGASILTPAGSSGTVSSANPGDTISLLGRTDGNWEITNAVGGWFGLGASVS</sequence>
<feature type="compositionally biased region" description="Basic and acidic residues" evidence="1">
    <location>
        <begin position="1"/>
        <end position="16"/>
    </location>
</feature>
<organism evidence="2 3">
    <name type="scientific">Paenibacillus mendelii</name>
    <dbReference type="NCBI Taxonomy" id="206163"/>
    <lineage>
        <taxon>Bacteria</taxon>
        <taxon>Bacillati</taxon>
        <taxon>Bacillota</taxon>
        <taxon>Bacilli</taxon>
        <taxon>Bacillales</taxon>
        <taxon>Paenibacillaceae</taxon>
        <taxon>Paenibacillus</taxon>
    </lineage>
</organism>
<dbReference type="InterPro" id="IPR011050">
    <property type="entry name" value="Pectin_lyase_fold/virulence"/>
</dbReference>
<dbReference type="Gene3D" id="2.160.20.10">
    <property type="entry name" value="Single-stranded right-handed beta-helix, Pectin lyase-like"/>
    <property type="match status" value="1"/>
</dbReference>